<dbReference type="EMBL" id="AAGW02046764">
    <property type="status" value="NOT_ANNOTATED_CDS"/>
    <property type="molecule type" value="Genomic_DNA"/>
</dbReference>
<keyword evidence="5" id="KW-0732">Signal</keyword>
<dbReference type="GO" id="GO:0009897">
    <property type="term" value="C:external side of plasma membrane"/>
    <property type="evidence" value="ECO:0007669"/>
    <property type="project" value="Ensembl"/>
</dbReference>
<comment type="similarity">
    <text evidence="2 11">Belongs to the glypican family.</text>
</comment>
<dbReference type="FunCoup" id="A0A5F9DIT5">
    <property type="interactions" value="112"/>
</dbReference>
<dbReference type="Ensembl" id="ENSOCUT00000046754.1">
    <property type="protein sequence ID" value="ENSOCUP00000046070.1"/>
    <property type="gene ID" value="ENSOCUG00000015005.4"/>
</dbReference>
<proteinExistence type="inferred from homology"/>
<gene>
    <name evidence="14" type="primary">GPC4</name>
</gene>
<evidence type="ECO:0000256" key="13">
    <source>
        <dbReference type="SAM" id="MobiDB-lite"/>
    </source>
</evidence>
<dbReference type="Pfam" id="PF01153">
    <property type="entry name" value="Glypican"/>
    <property type="match status" value="1"/>
</dbReference>
<evidence type="ECO:0000313" key="15">
    <source>
        <dbReference type="Proteomes" id="UP000001811"/>
    </source>
</evidence>
<dbReference type="AlphaFoldDB" id="A0A5F9DIT5"/>
<accession>A0A5F9DIT5</accession>
<protein>
    <submittedName>
        <fullName evidence="14">Glypican 4</fullName>
    </submittedName>
</protein>
<evidence type="ECO:0000256" key="4">
    <source>
        <dbReference type="ARBA" id="ARBA00022622"/>
    </source>
</evidence>
<evidence type="ECO:0000313" key="14">
    <source>
        <dbReference type="Ensembl" id="ENSOCUP00000046070.1"/>
    </source>
</evidence>
<organism evidence="14 15">
    <name type="scientific">Oryctolagus cuniculus</name>
    <name type="common">Rabbit</name>
    <dbReference type="NCBI Taxonomy" id="9986"/>
    <lineage>
        <taxon>Eukaryota</taxon>
        <taxon>Metazoa</taxon>
        <taxon>Chordata</taxon>
        <taxon>Craniata</taxon>
        <taxon>Vertebrata</taxon>
        <taxon>Euteleostomi</taxon>
        <taxon>Mammalia</taxon>
        <taxon>Eutheria</taxon>
        <taxon>Euarchontoglires</taxon>
        <taxon>Glires</taxon>
        <taxon>Lagomorpha</taxon>
        <taxon>Leporidae</taxon>
        <taxon>Oryctolagus</taxon>
    </lineage>
</organism>
<dbReference type="GO" id="GO:1905606">
    <property type="term" value="P:regulation of presynapse assembly"/>
    <property type="evidence" value="ECO:0007669"/>
    <property type="project" value="TreeGrafter"/>
</dbReference>
<evidence type="ECO:0000256" key="2">
    <source>
        <dbReference type="ARBA" id="ARBA00010260"/>
    </source>
</evidence>
<dbReference type="GeneTree" id="ENSGT01050000244897"/>
<keyword evidence="15" id="KW-1185">Reference proteome</keyword>
<keyword evidence="3" id="KW-1003">Cell membrane</keyword>
<evidence type="ECO:0000256" key="7">
    <source>
        <dbReference type="ARBA" id="ARBA00023136"/>
    </source>
</evidence>
<reference evidence="14 15" key="1">
    <citation type="journal article" date="2011" name="Nature">
        <title>A high-resolution map of human evolutionary constraint using 29 mammals.</title>
        <authorList>
            <person name="Lindblad-Toh K."/>
            <person name="Garber M."/>
            <person name="Zuk O."/>
            <person name="Lin M.F."/>
            <person name="Parker B.J."/>
            <person name="Washietl S."/>
            <person name="Kheradpour P."/>
            <person name="Ernst J."/>
            <person name="Jordan G."/>
            <person name="Mauceli E."/>
            <person name="Ward L.D."/>
            <person name="Lowe C.B."/>
            <person name="Holloway A.K."/>
            <person name="Clamp M."/>
            <person name="Gnerre S."/>
            <person name="Alfoldi J."/>
            <person name="Beal K."/>
            <person name="Chang J."/>
            <person name="Clawson H."/>
            <person name="Cuff J."/>
            <person name="Di Palma F."/>
            <person name="Fitzgerald S."/>
            <person name="Flicek P."/>
            <person name="Guttman M."/>
            <person name="Hubisz M.J."/>
            <person name="Jaffe D.B."/>
            <person name="Jungreis I."/>
            <person name="Kent W.J."/>
            <person name="Kostka D."/>
            <person name="Lara M."/>
            <person name="Martins A.L."/>
            <person name="Massingham T."/>
            <person name="Moltke I."/>
            <person name="Raney B.J."/>
            <person name="Rasmussen M.D."/>
            <person name="Robinson J."/>
            <person name="Stark A."/>
            <person name="Vilella A.J."/>
            <person name="Wen J."/>
            <person name="Xie X."/>
            <person name="Zody M.C."/>
            <person name="Baldwin J."/>
            <person name="Bloom T."/>
            <person name="Chin C.W."/>
            <person name="Heiman D."/>
            <person name="Nicol R."/>
            <person name="Nusbaum C."/>
            <person name="Young S."/>
            <person name="Wilkinson J."/>
            <person name="Worley K.C."/>
            <person name="Kovar C.L."/>
            <person name="Muzny D.M."/>
            <person name="Gibbs R.A."/>
            <person name="Cree A."/>
            <person name="Dihn H.H."/>
            <person name="Fowler G."/>
            <person name="Jhangiani S."/>
            <person name="Joshi V."/>
            <person name="Lee S."/>
            <person name="Lewis L.R."/>
            <person name="Nazareth L.V."/>
            <person name="Okwuonu G."/>
            <person name="Santibanez J."/>
            <person name="Warren W.C."/>
            <person name="Mardis E.R."/>
            <person name="Weinstock G.M."/>
            <person name="Wilson R.K."/>
            <person name="Delehaunty K."/>
            <person name="Dooling D."/>
            <person name="Fronik C."/>
            <person name="Fulton L."/>
            <person name="Fulton B."/>
            <person name="Graves T."/>
            <person name="Minx P."/>
            <person name="Sodergren E."/>
            <person name="Birney E."/>
            <person name="Margulies E.H."/>
            <person name="Herrero J."/>
            <person name="Green E.D."/>
            <person name="Haussler D."/>
            <person name="Siepel A."/>
            <person name="Goldman N."/>
            <person name="Pollard K.S."/>
            <person name="Pedersen J.S."/>
            <person name="Lander E.S."/>
            <person name="Kellis M."/>
        </authorList>
    </citation>
    <scope>NUCLEOTIDE SEQUENCE [LARGE SCALE GENOMIC DNA]</scope>
    <source>
        <strain evidence="14 15">Thorbecke inbred</strain>
    </source>
</reference>
<dbReference type="PANTHER" id="PTHR10822">
    <property type="entry name" value="GLYPICAN"/>
    <property type="match status" value="1"/>
</dbReference>
<dbReference type="PROSITE" id="PS01207">
    <property type="entry name" value="GLYPICAN"/>
    <property type="match status" value="1"/>
</dbReference>
<dbReference type="GO" id="GO:0098696">
    <property type="term" value="P:regulation of neurotransmitter receptor localization to postsynaptic specialization membrane"/>
    <property type="evidence" value="ECO:0007669"/>
    <property type="project" value="TreeGrafter"/>
</dbReference>
<dbReference type="SMR" id="A0A5F9DIT5"/>
<keyword evidence="10 12" id="KW-0449">Lipoprotein</keyword>
<comment type="function">
    <text evidence="12">Cell surface proteoglycan.</text>
</comment>
<dbReference type="GO" id="GO:0005576">
    <property type="term" value="C:extracellular region"/>
    <property type="evidence" value="ECO:0007669"/>
    <property type="project" value="TreeGrafter"/>
</dbReference>
<evidence type="ECO:0000256" key="6">
    <source>
        <dbReference type="ARBA" id="ARBA00022974"/>
    </source>
</evidence>
<reference evidence="14" key="3">
    <citation type="submission" date="2025-09" db="UniProtKB">
        <authorList>
            <consortium name="Ensembl"/>
        </authorList>
    </citation>
    <scope>IDENTIFICATION</scope>
    <source>
        <strain evidence="14">Thorbecke</strain>
    </source>
</reference>
<dbReference type="STRING" id="9986.ENSOCUP00000046070"/>
<dbReference type="GO" id="GO:0099560">
    <property type="term" value="P:synaptic membrane adhesion"/>
    <property type="evidence" value="ECO:0007669"/>
    <property type="project" value="Ensembl"/>
</dbReference>
<keyword evidence="6 12" id="KW-0654">Proteoglycan</keyword>
<evidence type="ECO:0000256" key="9">
    <source>
        <dbReference type="ARBA" id="ARBA00023207"/>
    </source>
</evidence>
<feature type="compositionally biased region" description="Pro residues" evidence="13">
    <location>
        <begin position="21"/>
        <end position="31"/>
    </location>
</feature>
<dbReference type="Bgee" id="ENSOCUG00000015005">
    <property type="expression patterns" value="Expressed in kidney and 17 other cell types or tissues"/>
</dbReference>
<evidence type="ECO:0000256" key="10">
    <source>
        <dbReference type="ARBA" id="ARBA00023288"/>
    </source>
</evidence>
<dbReference type="GO" id="GO:0098978">
    <property type="term" value="C:glutamatergic synapse"/>
    <property type="evidence" value="ECO:0007669"/>
    <property type="project" value="Ensembl"/>
</dbReference>
<keyword evidence="9 12" id="KW-0357">Heparan sulfate</keyword>
<dbReference type="EMBL" id="AAGW02046763">
    <property type="status" value="NOT_ANNOTATED_CDS"/>
    <property type="molecule type" value="Genomic_DNA"/>
</dbReference>
<dbReference type="PANTHER" id="PTHR10822:SF25">
    <property type="entry name" value="GLYPICAN-4"/>
    <property type="match status" value="1"/>
</dbReference>
<evidence type="ECO:0000256" key="11">
    <source>
        <dbReference type="RuleBase" id="RU003518"/>
    </source>
</evidence>
<evidence type="ECO:0000256" key="12">
    <source>
        <dbReference type="RuleBase" id="RU003519"/>
    </source>
</evidence>
<keyword evidence="7 12" id="KW-0472">Membrane</keyword>
<dbReference type="GO" id="GO:0016055">
    <property type="term" value="P:Wnt signaling pathway"/>
    <property type="evidence" value="ECO:0007669"/>
    <property type="project" value="Ensembl"/>
</dbReference>
<dbReference type="GO" id="GO:0016477">
    <property type="term" value="P:cell migration"/>
    <property type="evidence" value="ECO:0007669"/>
    <property type="project" value="TreeGrafter"/>
</dbReference>
<dbReference type="InterPro" id="IPR019803">
    <property type="entry name" value="Glypican_CS"/>
</dbReference>
<dbReference type="GO" id="GO:0009966">
    <property type="term" value="P:regulation of signal transduction"/>
    <property type="evidence" value="ECO:0007669"/>
    <property type="project" value="InterPro"/>
</dbReference>
<dbReference type="Proteomes" id="UP000001811">
    <property type="component" value="Chromosome X"/>
</dbReference>
<feature type="region of interest" description="Disordered" evidence="13">
    <location>
        <begin position="1"/>
        <end position="68"/>
    </location>
</feature>
<dbReference type="InParanoid" id="A0A5F9DIT5"/>
<keyword evidence="4 12" id="KW-0336">GPI-anchor</keyword>
<reference evidence="14" key="2">
    <citation type="submission" date="2025-08" db="UniProtKB">
        <authorList>
            <consortium name="Ensembl"/>
        </authorList>
    </citation>
    <scope>IDENTIFICATION</scope>
    <source>
        <strain evidence="14">Thorbecke</strain>
    </source>
</reference>
<keyword evidence="8" id="KW-0325">Glycoprotein</keyword>
<name>A0A5F9DIT5_RABIT</name>
<evidence type="ECO:0000256" key="5">
    <source>
        <dbReference type="ARBA" id="ARBA00022729"/>
    </source>
</evidence>
<evidence type="ECO:0000256" key="3">
    <source>
        <dbReference type="ARBA" id="ARBA00022475"/>
    </source>
</evidence>
<evidence type="ECO:0000256" key="8">
    <source>
        <dbReference type="ARBA" id="ARBA00023180"/>
    </source>
</evidence>
<comment type="subcellular location">
    <subcellularLocation>
        <location evidence="1">Cell membrane</location>
        <topology evidence="1">Lipid-anchor</topology>
        <topology evidence="1">GPI-anchor</topology>
        <orientation evidence="1">Extracellular side</orientation>
    </subcellularLocation>
</comment>
<sequence length="630" mass="70326">MESDEACKVRRLTHSQFSGGSPPPPAPPLTPTPSLSRSTREPPTPCRSARPGSAAPRPVSSCPKGGNASAPARSMARFGLPALLCLLAALSAALLAAELKSKSCSEVRRLYVSKGFNKNDAPLHEINGDHLKICPQGYTCCSQEMEEKYSLQSKDDFKNVVNEQCNHLQAVFASRYKKFDEFFKELLENAEKSLNDMFVKTYGRLYMQNSELFKDLFVELKRYYVVGNVNLEEMLNDFWVRLLERMFRLVNSQYHFTDEYLECVSKYTEQLKPFGDVPRKLKLQVTRAFVAARTFAQGLAVARDVVSKVSVVNPTAQCTQALLKMSYCSHCRGLVTVKPCYNYCSNIMRGCLANQGDLEFEWNNFIDAMLMVAERLEGPFNIESVMDPIDVKISDAIMNMQENSVQVSQKVFQGCGQPKPLPAGRISRSISESTFSARFRPYHPEERPTTAAGTSLDRLVTDVKEKLKQAKKFWSSLPSNVCNDERMAAGNGNEEDCWNGKGRSRYLFAVTGNGLANQGNNPEVQVDTSKPDILILRQIMALRVMTSKMKNAYNGNDVDFFDISDESSGEGSGSGCEYQQCPSEFEYNATDHAGKSAHDKADSAGARPGVQPYLLAVFCIVFLVVQREWR</sequence>
<evidence type="ECO:0000256" key="1">
    <source>
        <dbReference type="ARBA" id="ARBA00004471"/>
    </source>
</evidence>
<dbReference type="InterPro" id="IPR001863">
    <property type="entry name" value="Glypican"/>
</dbReference>